<comment type="caution">
    <text evidence="17">The sequence shown here is derived from an EMBL/GenBank/DDBJ whole genome shotgun (WGS) entry which is preliminary data.</text>
</comment>
<feature type="region of interest" description="Disordered" evidence="14">
    <location>
        <begin position="627"/>
        <end position="654"/>
    </location>
</feature>
<evidence type="ECO:0000256" key="2">
    <source>
        <dbReference type="ARBA" id="ARBA00022527"/>
    </source>
</evidence>
<dbReference type="PIRSF" id="PIRSF000660">
    <property type="entry name" value="Ser/Thr_PK_GCN2"/>
    <property type="match status" value="1"/>
</dbReference>
<keyword evidence="18" id="KW-1185">Reference proteome</keyword>
<dbReference type="Gene3D" id="3.30.930.10">
    <property type="entry name" value="Bira Bifunctional Protein, Domain 2"/>
    <property type="match status" value="1"/>
</dbReference>
<dbReference type="PROSITE" id="PS50011">
    <property type="entry name" value="PROTEIN_KINASE_DOM"/>
    <property type="match status" value="2"/>
</dbReference>
<dbReference type="InterPro" id="IPR050339">
    <property type="entry name" value="CC_SR_Kinase"/>
</dbReference>
<dbReference type="CDD" id="cd14046">
    <property type="entry name" value="STKc_EIF2AK4_GCN2_rpt2"/>
    <property type="match status" value="1"/>
</dbReference>
<evidence type="ECO:0000313" key="18">
    <source>
        <dbReference type="Proteomes" id="UP001164286"/>
    </source>
</evidence>
<feature type="binding site" evidence="11">
    <location>
        <begin position="563"/>
        <end position="571"/>
    </location>
    <ligand>
        <name>ATP</name>
        <dbReference type="ChEBI" id="CHEBI:30616"/>
    </ligand>
</feature>
<accession>A0AA38H9W0</accession>
<keyword evidence="2" id="KW-0723">Serine/threonine-protein kinase</keyword>
<dbReference type="PANTHER" id="PTHR11042:SF136">
    <property type="entry name" value="EIF-2-ALPHA KINASE GCN2"/>
    <property type="match status" value="1"/>
</dbReference>
<name>A0AA38H9W0_9TREE</name>
<dbReference type="Pfam" id="PF05773">
    <property type="entry name" value="RWD"/>
    <property type="match status" value="1"/>
</dbReference>
<dbReference type="InterPro" id="IPR041715">
    <property type="entry name" value="HisRS-like_core"/>
</dbReference>
<dbReference type="GO" id="GO:0000077">
    <property type="term" value="P:DNA damage checkpoint signaling"/>
    <property type="evidence" value="ECO:0007669"/>
    <property type="project" value="InterPro"/>
</dbReference>
<evidence type="ECO:0000256" key="4">
    <source>
        <dbReference type="ARBA" id="ARBA00022741"/>
    </source>
</evidence>
<reference evidence="17" key="1">
    <citation type="journal article" date="2022" name="G3 (Bethesda)">
        <title>High quality genome of the basidiomycete yeast Dioszegia hungarica PDD-24b-2 isolated from cloud water.</title>
        <authorList>
            <person name="Jarrige D."/>
            <person name="Haridas S."/>
            <person name="Bleykasten-Grosshans C."/>
            <person name="Joly M."/>
            <person name="Nadalig T."/>
            <person name="Sancelme M."/>
            <person name="Vuilleumier S."/>
            <person name="Grigoriev I.V."/>
            <person name="Amato P."/>
            <person name="Bringel F."/>
        </authorList>
    </citation>
    <scope>NUCLEOTIDE SEQUENCE</scope>
    <source>
        <strain evidence="17">PDD-24b-2</strain>
    </source>
</reference>
<evidence type="ECO:0000256" key="10">
    <source>
        <dbReference type="PIRSR" id="PIRSR000660-1"/>
    </source>
</evidence>
<dbReference type="GO" id="GO:0005634">
    <property type="term" value="C:nucleus"/>
    <property type="evidence" value="ECO:0007669"/>
    <property type="project" value="TreeGrafter"/>
</dbReference>
<evidence type="ECO:0000256" key="6">
    <source>
        <dbReference type="ARBA" id="ARBA00022840"/>
    </source>
</evidence>
<evidence type="ECO:0000256" key="12">
    <source>
        <dbReference type="PROSITE-ProRule" id="PRU10141"/>
    </source>
</evidence>
<evidence type="ECO:0000256" key="5">
    <source>
        <dbReference type="ARBA" id="ARBA00022777"/>
    </source>
</evidence>
<dbReference type="Gene3D" id="3.10.110.10">
    <property type="entry name" value="Ubiquitin Conjugating Enzyme"/>
    <property type="match status" value="1"/>
</dbReference>
<evidence type="ECO:0000256" key="8">
    <source>
        <dbReference type="ARBA" id="ARBA00047899"/>
    </source>
</evidence>
<organism evidence="17 18">
    <name type="scientific">Dioszegia hungarica</name>
    <dbReference type="NCBI Taxonomy" id="4972"/>
    <lineage>
        <taxon>Eukaryota</taxon>
        <taxon>Fungi</taxon>
        <taxon>Dikarya</taxon>
        <taxon>Basidiomycota</taxon>
        <taxon>Agaricomycotina</taxon>
        <taxon>Tremellomycetes</taxon>
        <taxon>Tremellales</taxon>
        <taxon>Bulleribasidiaceae</taxon>
        <taxon>Dioszegia</taxon>
    </lineage>
</organism>
<dbReference type="InterPro" id="IPR008271">
    <property type="entry name" value="Ser/Thr_kinase_AS"/>
</dbReference>
<dbReference type="PROSITE" id="PS00108">
    <property type="entry name" value="PROTEIN_KINASE_ST"/>
    <property type="match status" value="1"/>
</dbReference>
<feature type="coiled-coil region" evidence="13">
    <location>
        <begin position="120"/>
        <end position="188"/>
    </location>
</feature>
<evidence type="ECO:0000256" key="3">
    <source>
        <dbReference type="ARBA" id="ARBA00022679"/>
    </source>
</evidence>
<keyword evidence="3" id="KW-0808">Transferase</keyword>
<dbReference type="InterPro" id="IPR036621">
    <property type="entry name" value="Anticodon-bd_dom_sf"/>
</dbReference>
<dbReference type="Pfam" id="PF12745">
    <property type="entry name" value="HGTP_anticodon2"/>
    <property type="match status" value="1"/>
</dbReference>
<evidence type="ECO:0000313" key="17">
    <source>
        <dbReference type="EMBL" id="KAI9637172.1"/>
    </source>
</evidence>
<dbReference type="InterPro" id="IPR024435">
    <property type="entry name" value="HisRS-related_dom"/>
</dbReference>
<dbReference type="SUPFAM" id="SSF56112">
    <property type="entry name" value="Protein kinase-like (PK-like)"/>
    <property type="match status" value="2"/>
</dbReference>
<comment type="catalytic activity">
    <reaction evidence="8">
        <text>L-threonyl-[protein] + ATP = O-phospho-L-threonyl-[protein] + ADP + H(+)</text>
        <dbReference type="Rhea" id="RHEA:46608"/>
        <dbReference type="Rhea" id="RHEA-COMP:11060"/>
        <dbReference type="Rhea" id="RHEA-COMP:11605"/>
        <dbReference type="ChEBI" id="CHEBI:15378"/>
        <dbReference type="ChEBI" id="CHEBI:30013"/>
        <dbReference type="ChEBI" id="CHEBI:30616"/>
        <dbReference type="ChEBI" id="CHEBI:61977"/>
        <dbReference type="ChEBI" id="CHEBI:456216"/>
        <dbReference type="EC" id="2.7.11.1"/>
    </reaction>
</comment>
<dbReference type="SUPFAM" id="SSF54495">
    <property type="entry name" value="UBC-like"/>
    <property type="match status" value="1"/>
</dbReference>
<dbReference type="Pfam" id="PF13393">
    <property type="entry name" value="tRNA-synt_His"/>
    <property type="match status" value="1"/>
</dbReference>
<dbReference type="SMART" id="SM00220">
    <property type="entry name" value="S_TKc"/>
    <property type="match status" value="1"/>
</dbReference>
<keyword evidence="4 11" id="KW-0547">Nucleotide-binding</keyword>
<keyword evidence="13" id="KW-0175">Coiled coil</keyword>
<evidence type="ECO:0000256" key="7">
    <source>
        <dbReference type="ARBA" id="ARBA00037982"/>
    </source>
</evidence>
<protein>
    <recommendedName>
        <fullName evidence="1">non-specific serine/threonine protein kinase</fullName>
        <ecNumber evidence="1">2.7.11.1</ecNumber>
    </recommendedName>
</protein>
<dbReference type="Gene3D" id="3.30.200.20">
    <property type="entry name" value="Phosphorylase Kinase, domain 1"/>
    <property type="match status" value="1"/>
</dbReference>
<feature type="compositionally biased region" description="Acidic residues" evidence="14">
    <location>
        <begin position="684"/>
        <end position="703"/>
    </location>
</feature>
<evidence type="ECO:0000259" key="15">
    <source>
        <dbReference type="PROSITE" id="PS50011"/>
    </source>
</evidence>
<dbReference type="Proteomes" id="UP001164286">
    <property type="component" value="Unassembled WGS sequence"/>
</dbReference>
<dbReference type="InterPro" id="IPR006575">
    <property type="entry name" value="RWD_dom"/>
</dbReference>
<dbReference type="GeneID" id="77726365"/>
<comment type="catalytic activity">
    <reaction evidence="9">
        <text>L-seryl-[protein] + ATP = O-phospho-L-seryl-[protein] + ADP + H(+)</text>
        <dbReference type="Rhea" id="RHEA:17989"/>
        <dbReference type="Rhea" id="RHEA-COMP:9863"/>
        <dbReference type="Rhea" id="RHEA-COMP:11604"/>
        <dbReference type="ChEBI" id="CHEBI:15378"/>
        <dbReference type="ChEBI" id="CHEBI:29999"/>
        <dbReference type="ChEBI" id="CHEBI:30616"/>
        <dbReference type="ChEBI" id="CHEBI:83421"/>
        <dbReference type="ChEBI" id="CHEBI:456216"/>
        <dbReference type="EC" id="2.7.11.1"/>
    </reaction>
</comment>
<dbReference type="EC" id="2.7.11.1" evidence="1"/>
<dbReference type="Gene3D" id="3.40.50.800">
    <property type="entry name" value="Anticodon-binding domain"/>
    <property type="match status" value="1"/>
</dbReference>
<feature type="active site" description="Proton acceptor" evidence="10">
    <location>
        <position position="794"/>
    </location>
</feature>
<dbReference type="FunFam" id="3.30.200.20:FF:000379">
    <property type="entry name" value="eIF-2-alpha kinase GCN2"/>
    <property type="match status" value="1"/>
</dbReference>
<dbReference type="CDD" id="cd23823">
    <property type="entry name" value="RWD_GCN2"/>
    <property type="match status" value="1"/>
</dbReference>
<dbReference type="InterPro" id="IPR016255">
    <property type="entry name" value="Gcn2"/>
</dbReference>
<dbReference type="Pfam" id="PF00069">
    <property type="entry name" value="Pkinase"/>
    <property type="match status" value="3"/>
</dbReference>
<feature type="domain" description="RWD" evidence="16">
    <location>
        <begin position="1"/>
        <end position="109"/>
    </location>
</feature>
<feature type="binding site" evidence="11">
    <location>
        <position position="586"/>
    </location>
    <ligand>
        <name>ATP</name>
        <dbReference type="ChEBI" id="CHEBI:30616"/>
    </ligand>
</feature>
<dbReference type="PROSITE" id="PS00107">
    <property type="entry name" value="PROTEIN_KINASE_ATP"/>
    <property type="match status" value="1"/>
</dbReference>
<evidence type="ECO:0000256" key="11">
    <source>
        <dbReference type="PIRSR" id="PIRSR000660-2"/>
    </source>
</evidence>
<dbReference type="GO" id="GO:0004694">
    <property type="term" value="F:eukaryotic translation initiation factor 2alpha kinase activity"/>
    <property type="evidence" value="ECO:0007669"/>
    <property type="project" value="InterPro"/>
</dbReference>
<dbReference type="SUPFAM" id="SSF55681">
    <property type="entry name" value="Class II aaRS and biotin synthetases"/>
    <property type="match status" value="1"/>
</dbReference>
<dbReference type="InterPro" id="IPR045864">
    <property type="entry name" value="aa-tRNA-synth_II/BPL/LPL"/>
</dbReference>
<dbReference type="InterPro" id="IPR016135">
    <property type="entry name" value="UBQ-conjugating_enzyme/RWD"/>
</dbReference>
<comment type="similarity">
    <text evidence="7">Belongs to the protein kinase superfamily. Ser/Thr protein kinase family. GCN2 subfamily.</text>
</comment>
<evidence type="ECO:0000256" key="1">
    <source>
        <dbReference type="ARBA" id="ARBA00012513"/>
    </source>
</evidence>
<dbReference type="RefSeq" id="XP_052946949.1">
    <property type="nucleotide sequence ID" value="XM_053087164.1"/>
</dbReference>
<feature type="region of interest" description="Disordered" evidence="14">
    <location>
        <begin position="666"/>
        <end position="736"/>
    </location>
</feature>
<feature type="domain" description="Protein kinase" evidence="15">
    <location>
        <begin position="557"/>
        <end position="939"/>
    </location>
</feature>
<sequence>MCPQLKQPQQEWHFHPPAKSAWGTLVDEGTFDIDVSVPDLPSVGVVIKGVYPKGYPKHPVQITLASPRNLSPEHVKQLHHVLQSKAKAKIGEAMVYEVIECCRDWMSENHLKLPESLEGVLNLMEQKAQREQAQRDAEQERLEAERKEFEAVAAAEQRQLSEQIQLDATRKTQRVKQAEQEADAKRKREILAGVGDGELESRILAMDEEVQVEGYQGSWRTWVLFGGKKEEMWTTYSAEPNVASGSGSSSFIRATLPTVSVHVVDFASSYYSTKADETVSQGTKKIDALANEISRLRSVRCENVVPILAVKRGKSPKGWERLMIMTEQVGDGGRLREWLPKEGFGETTARVYLSHLLDGLAEIHRNKATQKQINPDNVLLCASGPGAQTIKIAGTSFARRIGDLHLSNPFLKSYTDPIPESWKSPDELEAPHDYIPKRDIWLAALLFLQLVFGQQCLAVYPRLDVLLQHSTLSDPTIDLLSAMMHANPKKRLSAEDAISRLKQPGGPSLTVLGRSTSSTGAMHSPSDILGTSPNFLRPGSYFSQSTAPRQSRYREDFVEVEFLGKGGFGEVVKARNKLDSRVYAIKKVKLRQGDDEQRVYREVQNMSGVNHQHIVRYFTCWLEDVQPPPEVDEESESGAESAETETPGTDDEAMFKFDINDMSFSRPERSQSASFPSVRFANSNEDEDEEVDDDESSDSDADSDGTIPDPSSRPRGRTVARSNIPPKPSMSVTDTTSEAHVVKTILYIAMEYVEKQTLRELITAGITEEEGWTLLKQILEALAHLASIKVVHRDLKPGNILINSHNQVKIADFGLSTTDMTAVDPGHIGSLDPGIPGVELDRTSNIGTGLYIAPEVAVSRSYDEKADMYSLGVIFFEMCFHFDTQMERAQILTAIRLPSVTFPPTWVEKADQKKIVTMLLQHDPAMRPTAGQLLRDPLLPNPERDQQKYDEAITEVSNPASSYYPQLVTALFDPERRTYSTAADNRLDDYTYDNPHDDDLQVWITVVQQRLVQLFQRHGAVETHLPLLIPDTTLLSAFRPPGKPAKMLDASGKLTRLPVSNLLGMARNATRRQIERIKRYHIGERYVAEFEGQPTVHGELSFDIISPIRSPAAEAELLDLIDKVLAEFKDGKTSAFAEYDLHVSHEGVLATMLGAVPEKQRGDVAQLFWDSGSAWTKESKAKLSGLAGIPKTLLDEIDQCCLVDEVHVVRAKLENIFTSASSRRRLAPALEELETVLQLAKAAGVSRRILFRPTMSRHADYFRGGFMFECVRRGKSRDILAYGGRYDTLLSHFKDPAKDFPARQVFGVGMSLSTDVLARTVKKYESALSARLMNKEAEMERSFGFWTPARCDVYVVAAGLDLSGRMALTGELWRAGIGADMQYDDDRSQIEVERECLDQNTLFLLVPRPNRQAVKVRPILKKGAEQDVPRNELVSYLREKVSEQRRIDASYASVDQTGGTAYSVPSSGDQKAGETEIKLVLPPEPNSAKNTKGRPVRKHRHTTKSIYYEKAEEFATRVGTHLPVIAIDLEPALISRLTVSTAWVQDDEQWRGILAELRASERKYADTVRTAVKDAKGGNGWIWLFSVREGKGFLLQTR</sequence>
<dbReference type="PANTHER" id="PTHR11042">
    <property type="entry name" value="EUKARYOTIC TRANSLATION INITIATION FACTOR 2-ALPHA KINASE EIF2-ALPHA KINASE -RELATED"/>
    <property type="match status" value="1"/>
</dbReference>
<dbReference type="EMBL" id="JAKWFO010000005">
    <property type="protein sequence ID" value="KAI9637172.1"/>
    <property type="molecule type" value="Genomic_DNA"/>
</dbReference>
<proteinExistence type="inferred from homology"/>
<keyword evidence="6 11" id="KW-0067">ATP-binding</keyword>
<gene>
    <name evidence="17" type="ORF">MKK02DRAFT_26249</name>
</gene>
<dbReference type="PROSITE" id="PS50908">
    <property type="entry name" value="RWD"/>
    <property type="match status" value="1"/>
</dbReference>
<dbReference type="GO" id="GO:0005524">
    <property type="term" value="F:ATP binding"/>
    <property type="evidence" value="ECO:0007669"/>
    <property type="project" value="UniProtKB-UniRule"/>
</dbReference>
<feature type="binding site" evidence="12">
    <location>
        <position position="587"/>
    </location>
    <ligand>
        <name>ATP</name>
        <dbReference type="ChEBI" id="CHEBI:30616"/>
    </ligand>
</feature>
<evidence type="ECO:0000259" key="16">
    <source>
        <dbReference type="PROSITE" id="PS50908"/>
    </source>
</evidence>
<keyword evidence="5 17" id="KW-0418">Kinase</keyword>
<evidence type="ECO:0000256" key="9">
    <source>
        <dbReference type="ARBA" id="ARBA00048679"/>
    </source>
</evidence>
<feature type="domain" description="Protein kinase" evidence="15">
    <location>
        <begin position="236"/>
        <end position="509"/>
    </location>
</feature>
<dbReference type="GO" id="GO:0005737">
    <property type="term" value="C:cytoplasm"/>
    <property type="evidence" value="ECO:0007669"/>
    <property type="project" value="TreeGrafter"/>
</dbReference>
<evidence type="ECO:0000256" key="13">
    <source>
        <dbReference type="SAM" id="Coils"/>
    </source>
</evidence>
<dbReference type="Gene3D" id="1.10.510.10">
    <property type="entry name" value="Transferase(Phosphotransferase) domain 1"/>
    <property type="match status" value="2"/>
</dbReference>
<dbReference type="InterPro" id="IPR011009">
    <property type="entry name" value="Kinase-like_dom_sf"/>
</dbReference>
<dbReference type="InterPro" id="IPR000719">
    <property type="entry name" value="Prot_kinase_dom"/>
</dbReference>
<evidence type="ECO:0000256" key="14">
    <source>
        <dbReference type="SAM" id="MobiDB-lite"/>
    </source>
</evidence>
<dbReference type="InterPro" id="IPR017441">
    <property type="entry name" value="Protein_kinase_ATP_BS"/>
</dbReference>